<evidence type="ECO:0000256" key="5">
    <source>
        <dbReference type="ARBA" id="ARBA00033172"/>
    </source>
</evidence>
<dbReference type="EMBL" id="CP040915">
    <property type="protein sequence ID" value="QDC24067.1"/>
    <property type="molecule type" value="Genomic_DNA"/>
</dbReference>
<dbReference type="Proteomes" id="UP000314616">
    <property type="component" value="Chromosome"/>
</dbReference>
<dbReference type="Gene3D" id="3.40.220.10">
    <property type="entry name" value="Leucine Aminopeptidase, subunit E, domain 1"/>
    <property type="match status" value="1"/>
</dbReference>
<accession>A0A5B8C1S3</accession>
<dbReference type="PANTHER" id="PTHR11963">
    <property type="entry name" value="LEUCINE AMINOPEPTIDASE-RELATED"/>
    <property type="match status" value="1"/>
</dbReference>
<feature type="domain" description="Cytosol aminopeptidase" evidence="9">
    <location>
        <begin position="369"/>
        <end position="376"/>
    </location>
</feature>
<gene>
    <name evidence="10" type="ORF">FE374_04970</name>
</gene>
<dbReference type="PROSITE" id="PS00631">
    <property type="entry name" value="CYTOSOL_AP"/>
    <property type="match status" value="1"/>
</dbReference>
<dbReference type="OrthoDB" id="9809354at2"/>
<dbReference type="SUPFAM" id="SSF52949">
    <property type="entry name" value="Macro domain-like"/>
    <property type="match status" value="1"/>
</dbReference>
<dbReference type="InterPro" id="IPR000819">
    <property type="entry name" value="Peptidase_M17_C"/>
</dbReference>
<evidence type="ECO:0000256" key="4">
    <source>
        <dbReference type="ARBA" id="ARBA00022801"/>
    </source>
</evidence>
<evidence type="ECO:0000259" key="9">
    <source>
        <dbReference type="PROSITE" id="PS00631"/>
    </source>
</evidence>
<dbReference type="GO" id="GO:0005737">
    <property type="term" value="C:cytoplasm"/>
    <property type="evidence" value="ECO:0007669"/>
    <property type="project" value="InterPro"/>
</dbReference>
<dbReference type="RefSeq" id="WP_139927511.1">
    <property type="nucleotide sequence ID" value="NZ_CP040915.1"/>
</dbReference>
<proteinExistence type="inferred from homology"/>
<dbReference type="GO" id="GO:0030145">
    <property type="term" value="F:manganese ion binding"/>
    <property type="evidence" value="ECO:0007669"/>
    <property type="project" value="InterPro"/>
</dbReference>
<organism evidence="10 11">
    <name type="scientific">Georgenia yuyongxinii</name>
    <dbReference type="NCBI Taxonomy" id="2589797"/>
    <lineage>
        <taxon>Bacteria</taxon>
        <taxon>Bacillati</taxon>
        <taxon>Actinomycetota</taxon>
        <taxon>Actinomycetes</taxon>
        <taxon>Micrococcales</taxon>
        <taxon>Bogoriellaceae</taxon>
        <taxon>Georgenia</taxon>
    </lineage>
</organism>
<dbReference type="SUPFAM" id="SSF53187">
    <property type="entry name" value="Zn-dependent exopeptidases"/>
    <property type="match status" value="1"/>
</dbReference>
<name>A0A5B8C1S3_9MICO</name>
<dbReference type="InterPro" id="IPR043472">
    <property type="entry name" value="Macro_dom-like"/>
</dbReference>
<dbReference type="InterPro" id="IPR011356">
    <property type="entry name" value="Leucine_aapep/pepB"/>
</dbReference>
<dbReference type="AlphaFoldDB" id="A0A5B8C1S3"/>
<evidence type="ECO:0000256" key="3">
    <source>
        <dbReference type="ARBA" id="ARBA00022670"/>
    </source>
</evidence>
<evidence type="ECO:0000256" key="7">
    <source>
        <dbReference type="ARBA" id="ARBA00050021"/>
    </source>
</evidence>
<comment type="similarity">
    <text evidence="1">Belongs to the peptidase M17 family.</text>
</comment>
<evidence type="ECO:0000256" key="1">
    <source>
        <dbReference type="ARBA" id="ARBA00009528"/>
    </source>
</evidence>
<evidence type="ECO:0000313" key="11">
    <source>
        <dbReference type="Proteomes" id="UP000314616"/>
    </source>
</evidence>
<evidence type="ECO:0000256" key="8">
    <source>
        <dbReference type="ARBA" id="ARBA00050061"/>
    </source>
</evidence>
<protein>
    <recommendedName>
        <fullName evidence="7">Probable cytosol aminopeptidase</fullName>
    </recommendedName>
    <alternativeName>
        <fullName evidence="8">Leucine aminopeptidase</fullName>
    </alternativeName>
    <alternativeName>
        <fullName evidence="5">Leucyl aminopeptidase</fullName>
    </alternativeName>
</protein>
<dbReference type="GO" id="GO:0070006">
    <property type="term" value="F:metalloaminopeptidase activity"/>
    <property type="evidence" value="ECO:0007669"/>
    <property type="project" value="InterPro"/>
</dbReference>
<dbReference type="PANTHER" id="PTHR11963:SF20">
    <property type="entry name" value="PEPTIDASE B"/>
    <property type="match status" value="1"/>
</dbReference>
<keyword evidence="3" id="KW-0645">Protease</keyword>
<evidence type="ECO:0000313" key="10">
    <source>
        <dbReference type="EMBL" id="QDC24067.1"/>
    </source>
</evidence>
<dbReference type="PRINTS" id="PR00481">
    <property type="entry name" value="LAMNOPPTDASE"/>
</dbReference>
<reference evidence="10 11" key="1">
    <citation type="submission" date="2019-05" db="EMBL/GenBank/DDBJ databases">
        <title>Georgenia *** sp. nov., and Georgenia *** sp. nov., isolated from the intestinal contents of plateau pika (Ochotona curzoniae) in the Qinghai-Tibet plateau of China.</title>
        <authorList>
            <person name="Tian Z."/>
        </authorList>
    </citation>
    <scope>NUCLEOTIDE SEQUENCE [LARGE SCALE GENOMIC DNA]</scope>
    <source>
        <strain evidence="10 11">Z443</strain>
    </source>
</reference>
<evidence type="ECO:0000256" key="2">
    <source>
        <dbReference type="ARBA" id="ARBA00022438"/>
    </source>
</evidence>
<sequence length="526" mass="53487">MPIAPALPEIVQLTEGLDGGTWPTYEPTVVAVPVAPAPPGEEEVQPRGGVADVAALYGIDLLHEAERQDVTGAAGQAATVYLPRVLPGVAAVPWAELPPTVVLLGVGDGGAAALRKAGLALGRAAAGGATAVTTVGAGLAPEPLRAFVEGFLLAAYRMPRTGRSASPGKLPAERLVLLGTGGPATEAAVTAARAGVRATLLARVLGATPSNTKNPAWMAEQATELVTAAPRSEGQLDVAVHDESWLRRHDMGGILAVGSGSATPPRLVTVSWTPARTTAATRTVVLVGKGITFDTGGISLKPREAMVSMKTDMAGSAAVLAAVLAAAELGLPHRVTAVLALAENAMGGASYRPGDVVRITDGTTVEVSNTDAEGRMVLADGLAWAANSLTPDVLIDVATLTGAAKQGLGLRHAALYATDDALAARLLAAADAADEPAWRMPLMEDYQPTLDSDVADIAHAATDPHVKAGSVTAALFLRHFAGQVPWAHLDIAGPGRTGSKQGELPAQAATGYGARLLVRYLEALGS</sequence>
<comment type="function">
    <text evidence="6">Presumably involved in the processing and regular turnover of intracellular proteins. Catalyzes the removal of unsubstituted N-terminal amino acids from various peptides.</text>
</comment>
<dbReference type="CDD" id="cd00433">
    <property type="entry name" value="Peptidase_M17"/>
    <property type="match status" value="1"/>
</dbReference>
<dbReference type="Pfam" id="PF00883">
    <property type="entry name" value="Peptidase_M17"/>
    <property type="match status" value="1"/>
</dbReference>
<dbReference type="Gene3D" id="3.40.630.10">
    <property type="entry name" value="Zn peptidases"/>
    <property type="match status" value="1"/>
</dbReference>
<keyword evidence="4" id="KW-0378">Hydrolase</keyword>
<keyword evidence="2 10" id="KW-0031">Aminopeptidase</keyword>
<dbReference type="KEGG" id="gyu:FE374_04970"/>
<dbReference type="GO" id="GO:0006508">
    <property type="term" value="P:proteolysis"/>
    <property type="evidence" value="ECO:0007669"/>
    <property type="project" value="UniProtKB-KW"/>
</dbReference>
<evidence type="ECO:0000256" key="6">
    <source>
        <dbReference type="ARBA" id="ARBA00049972"/>
    </source>
</evidence>